<feature type="domain" description="DUF4326" evidence="1">
    <location>
        <begin position="4"/>
        <end position="89"/>
    </location>
</feature>
<organism evidence="2 3">
    <name type="scientific">Pseudomonas phage vB_PpuM-Amme-3</name>
    <dbReference type="NCBI Taxonomy" id="3132617"/>
    <lineage>
        <taxon>Viruses</taxon>
        <taxon>Duplodnaviria</taxon>
        <taxon>Heunggongvirae</taxon>
        <taxon>Uroviricota</taxon>
        <taxon>Caudoviricetes</taxon>
        <taxon>Vandenendeviridae</taxon>
        <taxon>Gorskivirinae</taxon>
        <taxon>Tartuvirus</taxon>
        <taxon>Tartuvirus amme3</taxon>
    </lineage>
</organism>
<keyword evidence="3" id="KW-1185">Reference proteome</keyword>
<evidence type="ECO:0000313" key="2">
    <source>
        <dbReference type="EMBL" id="WYV99032.1"/>
    </source>
</evidence>
<dbReference type="Pfam" id="PF14216">
    <property type="entry name" value="DUF4326"/>
    <property type="match status" value="1"/>
</dbReference>
<proteinExistence type="predicted"/>
<protein>
    <recommendedName>
        <fullName evidence="1">DUF4326 domain-containing protein</fullName>
    </recommendedName>
</protein>
<name>A0AAX4MWF6_9CAUD</name>
<sequence length="100" mass="11638">MCSVVNRRTHDFDIYIGRGSFWGNEFSHKKGTQAKYLVATREEAVECYRQQLWQRIKYGVVTIEMLLELDGNLLGCYCSPLPCHGDVLVKAVKWAKQQRR</sequence>
<evidence type="ECO:0000313" key="3">
    <source>
        <dbReference type="Proteomes" id="UP001438490"/>
    </source>
</evidence>
<dbReference type="EMBL" id="PP496413">
    <property type="protein sequence ID" value="WYV99032.1"/>
    <property type="molecule type" value="Genomic_DNA"/>
</dbReference>
<accession>A0AAX4MWF6</accession>
<dbReference type="Proteomes" id="UP001438490">
    <property type="component" value="Segment"/>
</dbReference>
<reference evidence="2 3" key="1">
    <citation type="submission" date="2024-03" db="EMBL/GenBank/DDBJ databases">
        <title>Isolation and characterization of a phage collection against Pseudomonas putida.</title>
        <authorList>
            <person name="Brauer A."/>
            <person name="Rosendahl S."/>
            <person name="Kangsep A."/>
            <person name="Rikberg R."/>
            <person name="Lewanczyk A.C."/>
            <person name="Horak R."/>
            <person name="Tamman H."/>
        </authorList>
    </citation>
    <scope>NUCLEOTIDE SEQUENCE [LARGE SCALE GENOMIC DNA]</scope>
</reference>
<evidence type="ECO:0000259" key="1">
    <source>
        <dbReference type="Pfam" id="PF14216"/>
    </source>
</evidence>
<dbReference type="InterPro" id="IPR025475">
    <property type="entry name" value="DUF4326"/>
</dbReference>
<gene>
    <name evidence="2" type="ORF">Amme3_00036</name>
</gene>